<evidence type="ECO:0000313" key="2">
    <source>
        <dbReference type="Proteomes" id="UP000070544"/>
    </source>
</evidence>
<dbReference type="Proteomes" id="UP000070544">
    <property type="component" value="Unassembled WGS sequence"/>
</dbReference>
<evidence type="ECO:0000313" key="1">
    <source>
        <dbReference type="EMBL" id="KXS19672.1"/>
    </source>
</evidence>
<sequence length="189" mass="20826">MILWPVAAVGSLPETLKHVFLSCRQRNTKLPIFRMMPSFRQCFRDNFAHYARHVRSAPGNCSGHTPIRTTAAHYDHTQRCAYLSDSAHALWCPQTPCGGGLGMAELKGYPRSCDSSLLPWARSPLSSSPFPLQSLLRYLKAFAGRDLKDGGGLPLFCCEGGVRGAGAVAGRLLFLSNVFFKRLFCSMSQ</sequence>
<keyword evidence="2" id="KW-1185">Reference proteome</keyword>
<dbReference type="EMBL" id="KQ965737">
    <property type="protein sequence ID" value="KXS19672.1"/>
    <property type="molecule type" value="Genomic_DNA"/>
</dbReference>
<accession>A0A139ASF2</accession>
<organism evidence="1 2">
    <name type="scientific">Gonapodya prolifera (strain JEL478)</name>
    <name type="common">Monoblepharis prolifera</name>
    <dbReference type="NCBI Taxonomy" id="1344416"/>
    <lineage>
        <taxon>Eukaryota</taxon>
        <taxon>Fungi</taxon>
        <taxon>Fungi incertae sedis</taxon>
        <taxon>Chytridiomycota</taxon>
        <taxon>Chytridiomycota incertae sedis</taxon>
        <taxon>Monoblepharidomycetes</taxon>
        <taxon>Monoblepharidales</taxon>
        <taxon>Gonapodyaceae</taxon>
        <taxon>Gonapodya</taxon>
    </lineage>
</organism>
<reference evidence="1 2" key="1">
    <citation type="journal article" date="2015" name="Genome Biol. Evol.">
        <title>Phylogenomic analyses indicate that early fungi evolved digesting cell walls of algal ancestors of land plants.</title>
        <authorList>
            <person name="Chang Y."/>
            <person name="Wang S."/>
            <person name="Sekimoto S."/>
            <person name="Aerts A.L."/>
            <person name="Choi C."/>
            <person name="Clum A."/>
            <person name="LaButti K.M."/>
            <person name="Lindquist E.A."/>
            <person name="Yee Ngan C."/>
            <person name="Ohm R.A."/>
            <person name="Salamov A.A."/>
            <person name="Grigoriev I.V."/>
            <person name="Spatafora J.W."/>
            <person name="Berbee M.L."/>
        </authorList>
    </citation>
    <scope>NUCLEOTIDE SEQUENCE [LARGE SCALE GENOMIC DNA]</scope>
    <source>
        <strain evidence="1 2">JEL478</strain>
    </source>
</reference>
<proteinExistence type="predicted"/>
<name>A0A139ASF2_GONPJ</name>
<gene>
    <name evidence="1" type="ORF">M427DRAFT_427333</name>
</gene>
<protein>
    <submittedName>
        <fullName evidence="1">Uncharacterized protein</fullName>
    </submittedName>
</protein>
<dbReference type="AlphaFoldDB" id="A0A139ASF2"/>